<accession>A0A517R590</accession>
<proteinExistence type="predicted"/>
<keyword evidence="2" id="KW-1185">Reference proteome</keyword>
<name>A0A517R590_9PLAN</name>
<dbReference type="EMBL" id="CP036268">
    <property type="protein sequence ID" value="QDT39009.1"/>
    <property type="molecule type" value="Genomic_DNA"/>
</dbReference>
<evidence type="ECO:0000313" key="2">
    <source>
        <dbReference type="Proteomes" id="UP000317318"/>
    </source>
</evidence>
<gene>
    <name evidence="1" type="ORF">Pan189_34100</name>
</gene>
<organism evidence="1 2">
    <name type="scientific">Stratiformator vulcanicus</name>
    <dbReference type="NCBI Taxonomy" id="2527980"/>
    <lineage>
        <taxon>Bacteria</taxon>
        <taxon>Pseudomonadati</taxon>
        <taxon>Planctomycetota</taxon>
        <taxon>Planctomycetia</taxon>
        <taxon>Planctomycetales</taxon>
        <taxon>Planctomycetaceae</taxon>
        <taxon>Stratiformator</taxon>
    </lineage>
</organism>
<dbReference type="Proteomes" id="UP000317318">
    <property type="component" value="Chromosome"/>
</dbReference>
<reference evidence="1 2" key="1">
    <citation type="submission" date="2019-02" db="EMBL/GenBank/DDBJ databases">
        <title>Deep-cultivation of Planctomycetes and their phenomic and genomic characterization uncovers novel biology.</title>
        <authorList>
            <person name="Wiegand S."/>
            <person name="Jogler M."/>
            <person name="Boedeker C."/>
            <person name="Pinto D."/>
            <person name="Vollmers J."/>
            <person name="Rivas-Marin E."/>
            <person name="Kohn T."/>
            <person name="Peeters S.H."/>
            <person name="Heuer A."/>
            <person name="Rast P."/>
            <person name="Oberbeckmann S."/>
            <person name="Bunk B."/>
            <person name="Jeske O."/>
            <person name="Meyerdierks A."/>
            <person name="Storesund J.E."/>
            <person name="Kallscheuer N."/>
            <person name="Luecker S."/>
            <person name="Lage O.M."/>
            <person name="Pohl T."/>
            <person name="Merkel B.J."/>
            <person name="Hornburger P."/>
            <person name="Mueller R.-W."/>
            <person name="Bruemmer F."/>
            <person name="Labrenz M."/>
            <person name="Spormann A.M."/>
            <person name="Op den Camp H."/>
            <person name="Overmann J."/>
            <person name="Amann R."/>
            <person name="Jetten M.S.M."/>
            <person name="Mascher T."/>
            <person name="Medema M.H."/>
            <person name="Devos D.P."/>
            <person name="Kaster A.-K."/>
            <person name="Ovreas L."/>
            <person name="Rohde M."/>
            <person name="Galperin M.Y."/>
            <person name="Jogler C."/>
        </authorList>
    </citation>
    <scope>NUCLEOTIDE SEQUENCE [LARGE SCALE GENOMIC DNA]</scope>
    <source>
        <strain evidence="1 2">Pan189</strain>
    </source>
</reference>
<dbReference type="AlphaFoldDB" id="A0A517R590"/>
<evidence type="ECO:0000313" key="1">
    <source>
        <dbReference type="EMBL" id="QDT39009.1"/>
    </source>
</evidence>
<dbReference type="KEGG" id="svp:Pan189_34100"/>
<sequence length="43" mass="5041">MMLALIYKRVARRCNLRATRRLNQYTFDPGHPSHSKIRSEGVP</sequence>
<protein>
    <submittedName>
        <fullName evidence="1">Uncharacterized protein</fullName>
    </submittedName>
</protein>